<dbReference type="Proteomes" id="UP000255505">
    <property type="component" value="Plasmid II"/>
</dbReference>
<proteinExistence type="predicted"/>
<evidence type="ECO:0000313" key="2">
    <source>
        <dbReference type="Proteomes" id="UP000255505"/>
    </source>
</evidence>
<gene>
    <name evidence="1" type="ORF">CT19425_MP40049</name>
</gene>
<geneLocation type="plasmid" evidence="1">
    <name>II</name>
</geneLocation>
<dbReference type="EMBL" id="LT991977">
    <property type="protein sequence ID" value="SPK74854.1"/>
    <property type="molecule type" value="Genomic_DNA"/>
</dbReference>
<reference evidence="1 2" key="1">
    <citation type="submission" date="2018-01" db="EMBL/GenBank/DDBJ databases">
        <authorList>
            <person name="Gaut B.S."/>
            <person name="Morton B.R."/>
            <person name="Clegg M.T."/>
            <person name="Duvall M.R."/>
        </authorList>
    </citation>
    <scope>NUCLEOTIDE SEQUENCE [LARGE SCALE GENOMIC DNA]</scope>
    <source>
        <strain evidence="1">Cupriavidus taiwanensis LMG 19425</strain>
        <plasmid evidence="2">Plasmid ii</plasmid>
    </source>
</reference>
<sequence>MDTLRSRELSDILASRSTTPLRWRSRLKFDDVTAGERSLAGHEASFASTDAWTLVRPLRSSNRPLFAIASVAFVALRHAFVS</sequence>
<evidence type="ECO:0000313" key="1">
    <source>
        <dbReference type="EMBL" id="SPK74854.1"/>
    </source>
</evidence>
<protein>
    <submittedName>
        <fullName evidence="1">Uncharacterized protein</fullName>
    </submittedName>
</protein>
<name>A0A375IJE3_9BURK</name>
<dbReference type="AlphaFoldDB" id="A0A375IJE3"/>
<keyword evidence="1" id="KW-0614">Plasmid</keyword>
<organism evidence="1 2">
    <name type="scientific">Cupriavidus taiwanensis</name>
    <dbReference type="NCBI Taxonomy" id="164546"/>
    <lineage>
        <taxon>Bacteria</taxon>
        <taxon>Pseudomonadati</taxon>
        <taxon>Pseudomonadota</taxon>
        <taxon>Betaproteobacteria</taxon>
        <taxon>Burkholderiales</taxon>
        <taxon>Burkholderiaceae</taxon>
        <taxon>Cupriavidus</taxon>
    </lineage>
</organism>
<accession>A0A375IJE3</accession>